<dbReference type="PANTHER" id="PTHR30193">
    <property type="entry name" value="ABC TRANSPORTER PERMEASE PROTEIN"/>
    <property type="match status" value="1"/>
</dbReference>
<keyword evidence="6 7" id="KW-0472">Membrane</keyword>
<comment type="caution">
    <text evidence="9">The sequence shown here is derived from an EMBL/GenBank/DDBJ whole genome shotgun (WGS) entry which is preliminary data.</text>
</comment>
<keyword evidence="10" id="KW-1185">Reference proteome</keyword>
<feature type="transmembrane region" description="Helical" evidence="7">
    <location>
        <begin position="12"/>
        <end position="32"/>
    </location>
</feature>
<name>A0ABU0FAH0_9HYPH</name>
<evidence type="ECO:0000256" key="3">
    <source>
        <dbReference type="ARBA" id="ARBA00022475"/>
    </source>
</evidence>
<evidence type="ECO:0000259" key="8">
    <source>
        <dbReference type="PROSITE" id="PS50928"/>
    </source>
</evidence>
<dbReference type="InterPro" id="IPR051393">
    <property type="entry name" value="ABC_transporter_permease"/>
</dbReference>
<dbReference type="SUPFAM" id="SSF161098">
    <property type="entry name" value="MetI-like"/>
    <property type="match status" value="1"/>
</dbReference>
<dbReference type="PROSITE" id="PS50928">
    <property type="entry name" value="ABC_TM1"/>
    <property type="match status" value="1"/>
</dbReference>
<dbReference type="Pfam" id="PF00528">
    <property type="entry name" value="BPD_transp_1"/>
    <property type="match status" value="1"/>
</dbReference>
<reference evidence="9 10" key="1">
    <citation type="submission" date="2023-07" db="EMBL/GenBank/DDBJ databases">
        <title>Genomic Encyclopedia of Type Strains, Phase IV (KMG-IV): sequencing the most valuable type-strain genomes for metagenomic binning, comparative biology and taxonomic classification.</title>
        <authorList>
            <person name="Goeker M."/>
        </authorList>
    </citation>
    <scope>NUCLEOTIDE SEQUENCE [LARGE SCALE GENOMIC DNA]</scope>
    <source>
        <strain evidence="9 10">DSM 5896</strain>
    </source>
</reference>
<sequence length="298" mass="32937">MATAHKGRRSDRWMAYGFMMPAALLVGLFMYWPMIDTFRESLYSTSFINPVPSFVGLATYRKIFADREFWQVVVNSIVWTAGVVFLQNVGGFLIALLLNLRLPGQGLLRSLILLPWVLPGVVAAILWRFMYDPQLGLINSFLIRTGLSDHGVGWLADPGTAMAAVIFVAFWKGFPFSTVVFLAALQNVDQEQVEAAKIDGAGATRRLFDIVLPAILPVVAVNMLLTTILTFNYFDVIYVLTRGGPLNATAIFPTRIYEVGFGQFRFGEAAAYGSLAVLVLVLFVGLLLVAQRMQARAV</sequence>
<evidence type="ECO:0000256" key="7">
    <source>
        <dbReference type="RuleBase" id="RU363032"/>
    </source>
</evidence>
<evidence type="ECO:0000256" key="6">
    <source>
        <dbReference type="ARBA" id="ARBA00023136"/>
    </source>
</evidence>
<dbReference type="InterPro" id="IPR035906">
    <property type="entry name" value="MetI-like_sf"/>
</dbReference>
<feature type="domain" description="ABC transmembrane type-1" evidence="8">
    <location>
        <begin position="73"/>
        <end position="288"/>
    </location>
</feature>
<comment type="similarity">
    <text evidence="7">Belongs to the binding-protein-dependent transport system permease family.</text>
</comment>
<keyword evidence="2 7" id="KW-0813">Transport</keyword>
<evidence type="ECO:0000256" key="5">
    <source>
        <dbReference type="ARBA" id="ARBA00022989"/>
    </source>
</evidence>
<accession>A0ABU0FAH0</accession>
<dbReference type="PANTHER" id="PTHR30193:SF37">
    <property type="entry name" value="INNER MEMBRANE ABC TRANSPORTER PERMEASE PROTEIN YCJO"/>
    <property type="match status" value="1"/>
</dbReference>
<evidence type="ECO:0000313" key="10">
    <source>
        <dbReference type="Proteomes" id="UP001237448"/>
    </source>
</evidence>
<keyword evidence="9" id="KW-0762">Sugar transport</keyword>
<organism evidence="9 10">
    <name type="scientific">Labrys monachus</name>
    <dbReference type="NCBI Taxonomy" id="217067"/>
    <lineage>
        <taxon>Bacteria</taxon>
        <taxon>Pseudomonadati</taxon>
        <taxon>Pseudomonadota</taxon>
        <taxon>Alphaproteobacteria</taxon>
        <taxon>Hyphomicrobiales</taxon>
        <taxon>Xanthobacteraceae</taxon>
        <taxon>Labrys</taxon>
    </lineage>
</organism>
<feature type="transmembrane region" description="Helical" evidence="7">
    <location>
        <begin position="77"/>
        <end position="98"/>
    </location>
</feature>
<feature type="transmembrane region" description="Helical" evidence="7">
    <location>
        <begin position="161"/>
        <end position="185"/>
    </location>
</feature>
<dbReference type="CDD" id="cd06261">
    <property type="entry name" value="TM_PBP2"/>
    <property type="match status" value="1"/>
</dbReference>
<feature type="transmembrane region" description="Helical" evidence="7">
    <location>
        <begin position="206"/>
        <end position="234"/>
    </location>
</feature>
<comment type="subcellular location">
    <subcellularLocation>
        <location evidence="1 7">Cell membrane</location>
        <topology evidence="1 7">Multi-pass membrane protein</topology>
    </subcellularLocation>
</comment>
<keyword evidence="3" id="KW-1003">Cell membrane</keyword>
<dbReference type="Proteomes" id="UP001237448">
    <property type="component" value="Unassembled WGS sequence"/>
</dbReference>
<gene>
    <name evidence="9" type="ORF">J3R73_001218</name>
</gene>
<feature type="transmembrane region" description="Helical" evidence="7">
    <location>
        <begin position="269"/>
        <end position="290"/>
    </location>
</feature>
<proteinExistence type="inferred from homology"/>
<keyword evidence="4 7" id="KW-0812">Transmembrane</keyword>
<protein>
    <submittedName>
        <fullName evidence="9">Multiple sugar transport system permease protein</fullName>
    </submittedName>
</protein>
<evidence type="ECO:0000256" key="2">
    <source>
        <dbReference type="ARBA" id="ARBA00022448"/>
    </source>
</evidence>
<dbReference type="InterPro" id="IPR000515">
    <property type="entry name" value="MetI-like"/>
</dbReference>
<evidence type="ECO:0000256" key="4">
    <source>
        <dbReference type="ARBA" id="ARBA00022692"/>
    </source>
</evidence>
<evidence type="ECO:0000313" key="9">
    <source>
        <dbReference type="EMBL" id="MDQ0391426.1"/>
    </source>
</evidence>
<dbReference type="Gene3D" id="1.10.3720.10">
    <property type="entry name" value="MetI-like"/>
    <property type="match status" value="1"/>
</dbReference>
<dbReference type="EMBL" id="JAUSVK010000001">
    <property type="protein sequence ID" value="MDQ0391426.1"/>
    <property type="molecule type" value="Genomic_DNA"/>
</dbReference>
<evidence type="ECO:0000256" key="1">
    <source>
        <dbReference type="ARBA" id="ARBA00004651"/>
    </source>
</evidence>
<dbReference type="RefSeq" id="WP_307423718.1">
    <property type="nucleotide sequence ID" value="NZ_JAUSVK010000001.1"/>
</dbReference>
<keyword evidence="5 7" id="KW-1133">Transmembrane helix</keyword>
<feature type="transmembrane region" description="Helical" evidence="7">
    <location>
        <begin position="110"/>
        <end position="130"/>
    </location>
</feature>